<keyword evidence="2" id="KW-1185">Reference proteome</keyword>
<proteinExistence type="predicted"/>
<dbReference type="Proteomes" id="UP000604046">
    <property type="component" value="Unassembled WGS sequence"/>
</dbReference>
<dbReference type="OrthoDB" id="412649at2759"/>
<sequence>MLCFRSLPLYLACCPNQDVLSPERAGCPDEYLNAEHADCCSREDFLALVAALPSSSHYEAQDLLWAFLRDIDCSSLEAWKLFSAGFARHSNWEASQFLLSNRYPDAGDQDQVLEAAVALSRALAKSMLRLEGFQQFCLWQRATRSGRQVVDVLPEECEHDLLPLYKETVANHDLVAYSLLSELVDKRLDFKPPPLQPSSVVVTLQVVCTGKWARKGIATLLSLLRRRSTMLRIFVLGDAEGWENLQATIPEVLQLQHVDMTGVSFEHVDHEKMSQFQTYMKKYPQDCFFDSSIERAMLARILCHMLLPEDVDQVISIDLGDILILDDIRGLWEIGSNMGEHFLAAAYAAPLQHVNAGTVVYNLKWMRDHNFTDLTLLAARHGLMRSADGQCLRDQGILNVLNEDEFLAGVGYSDKAILRFLPCRWSLFPSLDWHPAWEKPELWPDAMVLRRRYPGIVSSNQVEHYCPDVVDLLSAFAFVPLTGSRQARVREYAALGAEPPARYCFSQRLGDPCCACGEAAALVHIAGDLKRWPAMQELLRAHWPSSDWLGTFGASQLLGETTETSKWWGGELRSLELREKSQEHLYLLARQRGLNYVMQRGSAWCHTFATKLVQGLPRYHETRLGELSPPLVLRIDTTSTRFQLRFVAPGLSMEFAVHLASEAVVKLRWQDANGTKAVVESLGSETCKKHVEWIPTRWSFTRRTVEIDVCGDSTKYIQNEVPIVEATTPFTLLVGSEAEAFWSVCLD</sequence>
<protein>
    <submittedName>
        <fullName evidence="1">Uncharacterized protein</fullName>
    </submittedName>
</protein>
<name>A0A812SBC6_9DINO</name>
<comment type="caution">
    <text evidence="1">The sequence shown here is derived from an EMBL/GenBank/DDBJ whole genome shotgun (WGS) entry which is preliminary data.</text>
</comment>
<accession>A0A812SBC6</accession>
<evidence type="ECO:0000313" key="2">
    <source>
        <dbReference type="Proteomes" id="UP000604046"/>
    </source>
</evidence>
<dbReference type="SUPFAM" id="SSF53448">
    <property type="entry name" value="Nucleotide-diphospho-sugar transferases"/>
    <property type="match status" value="1"/>
</dbReference>
<organism evidence="1 2">
    <name type="scientific">Symbiodinium natans</name>
    <dbReference type="NCBI Taxonomy" id="878477"/>
    <lineage>
        <taxon>Eukaryota</taxon>
        <taxon>Sar</taxon>
        <taxon>Alveolata</taxon>
        <taxon>Dinophyceae</taxon>
        <taxon>Suessiales</taxon>
        <taxon>Symbiodiniaceae</taxon>
        <taxon>Symbiodinium</taxon>
    </lineage>
</organism>
<dbReference type="EMBL" id="CAJNDS010002429">
    <property type="protein sequence ID" value="CAE7470524.1"/>
    <property type="molecule type" value="Genomic_DNA"/>
</dbReference>
<dbReference type="Gene3D" id="3.90.550.10">
    <property type="entry name" value="Spore Coat Polysaccharide Biosynthesis Protein SpsA, Chain A"/>
    <property type="match status" value="1"/>
</dbReference>
<gene>
    <name evidence="1" type="ORF">SNAT2548_LOCUS26397</name>
</gene>
<evidence type="ECO:0000313" key="1">
    <source>
        <dbReference type="EMBL" id="CAE7470524.1"/>
    </source>
</evidence>
<reference evidence="1" key="1">
    <citation type="submission" date="2021-02" db="EMBL/GenBank/DDBJ databases">
        <authorList>
            <person name="Dougan E. K."/>
            <person name="Rhodes N."/>
            <person name="Thang M."/>
            <person name="Chan C."/>
        </authorList>
    </citation>
    <scope>NUCLEOTIDE SEQUENCE</scope>
</reference>
<dbReference type="AlphaFoldDB" id="A0A812SBC6"/>
<dbReference type="InterPro" id="IPR029044">
    <property type="entry name" value="Nucleotide-diphossugar_trans"/>
</dbReference>